<keyword evidence="2" id="KW-1185">Reference proteome</keyword>
<comment type="caution">
    <text evidence="1">The sequence shown here is derived from an EMBL/GenBank/DDBJ whole genome shotgun (WGS) entry which is preliminary data.</text>
</comment>
<reference evidence="1 2" key="1">
    <citation type="submission" date="2024-01" db="EMBL/GenBank/DDBJ databases">
        <title>The complete chloroplast genome sequence of Lithospermum erythrorhizon: insights into the phylogenetic relationship among Boraginaceae species and the maternal lineages of purple gromwells.</title>
        <authorList>
            <person name="Okada T."/>
            <person name="Watanabe K."/>
        </authorList>
    </citation>
    <scope>NUCLEOTIDE SEQUENCE [LARGE SCALE GENOMIC DNA]</scope>
</reference>
<name>A0AAV3S3M1_LITER</name>
<evidence type="ECO:0008006" key="3">
    <source>
        <dbReference type="Google" id="ProtNLM"/>
    </source>
</evidence>
<protein>
    <recommendedName>
        <fullName evidence="3">Maturase K</fullName>
    </recommendedName>
</protein>
<organism evidence="1 2">
    <name type="scientific">Lithospermum erythrorhizon</name>
    <name type="common">Purple gromwell</name>
    <name type="synonym">Lithospermum officinale var. erythrorhizon</name>
    <dbReference type="NCBI Taxonomy" id="34254"/>
    <lineage>
        <taxon>Eukaryota</taxon>
        <taxon>Viridiplantae</taxon>
        <taxon>Streptophyta</taxon>
        <taxon>Embryophyta</taxon>
        <taxon>Tracheophyta</taxon>
        <taxon>Spermatophyta</taxon>
        <taxon>Magnoliopsida</taxon>
        <taxon>eudicotyledons</taxon>
        <taxon>Gunneridae</taxon>
        <taxon>Pentapetalae</taxon>
        <taxon>asterids</taxon>
        <taxon>lamiids</taxon>
        <taxon>Boraginales</taxon>
        <taxon>Boraginaceae</taxon>
        <taxon>Boraginoideae</taxon>
        <taxon>Lithospermeae</taxon>
        <taxon>Lithospermum</taxon>
    </lineage>
</organism>
<proteinExistence type="predicted"/>
<sequence>MLLQDNKDMVTKWFLSIETRRLEHRLNQRPGEEPPFHPLPRGSKVVSRIFVSFIPEVLRELVLADCLLNPPRNRLFNFFKLPGGLIRPLGGFLCFLLGEFSRQLGILFFVQPFILFQTSIAGV</sequence>
<accession>A0AAV3S3M1</accession>
<evidence type="ECO:0000313" key="2">
    <source>
        <dbReference type="Proteomes" id="UP001454036"/>
    </source>
</evidence>
<gene>
    <name evidence="1" type="ORF">LIER_34852</name>
</gene>
<evidence type="ECO:0000313" key="1">
    <source>
        <dbReference type="EMBL" id="GAA0187564.1"/>
    </source>
</evidence>
<dbReference type="Proteomes" id="UP001454036">
    <property type="component" value="Unassembled WGS sequence"/>
</dbReference>
<dbReference type="AlphaFoldDB" id="A0AAV3S3M1"/>
<dbReference type="EMBL" id="BAABME010014851">
    <property type="protein sequence ID" value="GAA0187564.1"/>
    <property type="molecule type" value="Genomic_DNA"/>
</dbReference>